<evidence type="ECO:0000256" key="1">
    <source>
        <dbReference type="SAM" id="Phobius"/>
    </source>
</evidence>
<sequence>MDKYQEILSEIDKDGNDEEMVVVLNKLSKYNVPEPTAAMTSSLLYNLKAVLQENDSNDGVPILKPVNRVAIERSASDGSLLSVLRLVKLQLDILSWRFMAMTSLIIFAGIFLTDGDRDSLIFLTNGAPILGLLTLFYEHRAELYGTNELEASCPYTPAQLASARIIVTLGYTIIVCLTATGMIALSFSDMLTNEKVLLWKTILAWLAPMVFFLGVALAVSLRLGAMYGCGTTFIMWVAQIIFEQSDVGKGLIQISLVGNGLIQRMPMIFLVIGLLLIAMHIRYLRIENIDYSQEG</sequence>
<keyword evidence="1" id="KW-0812">Transmembrane</keyword>
<evidence type="ECO:0000313" key="3">
    <source>
        <dbReference type="Proteomes" id="UP001165492"/>
    </source>
</evidence>
<feature type="transmembrane region" description="Helical" evidence="1">
    <location>
        <begin position="262"/>
        <end position="281"/>
    </location>
</feature>
<dbReference type="Proteomes" id="UP001165492">
    <property type="component" value="Unassembled WGS sequence"/>
</dbReference>
<keyword evidence="1" id="KW-1133">Transmembrane helix</keyword>
<feature type="transmembrane region" description="Helical" evidence="1">
    <location>
        <begin position="225"/>
        <end position="242"/>
    </location>
</feature>
<evidence type="ECO:0000313" key="2">
    <source>
        <dbReference type="EMBL" id="MCC5468491.1"/>
    </source>
</evidence>
<organism evidence="2 3">
    <name type="scientific">Pelosinus baikalensis</name>
    <dbReference type="NCBI Taxonomy" id="2892015"/>
    <lineage>
        <taxon>Bacteria</taxon>
        <taxon>Bacillati</taxon>
        <taxon>Bacillota</taxon>
        <taxon>Negativicutes</taxon>
        <taxon>Selenomonadales</taxon>
        <taxon>Sporomusaceae</taxon>
        <taxon>Pelosinus</taxon>
    </lineage>
</organism>
<accession>A0ABS8I0M9</accession>
<feature type="transmembrane region" description="Helical" evidence="1">
    <location>
        <begin position="94"/>
        <end position="113"/>
    </location>
</feature>
<comment type="caution">
    <text evidence="2">The sequence shown here is derived from an EMBL/GenBank/DDBJ whole genome shotgun (WGS) entry which is preliminary data.</text>
</comment>
<protein>
    <recommendedName>
        <fullName evidence="4">ABC transporter permease</fullName>
    </recommendedName>
</protein>
<feature type="transmembrane region" description="Helical" evidence="1">
    <location>
        <begin position="165"/>
        <end position="185"/>
    </location>
</feature>
<evidence type="ECO:0008006" key="4">
    <source>
        <dbReference type="Google" id="ProtNLM"/>
    </source>
</evidence>
<gene>
    <name evidence="2" type="ORF">LMF89_24450</name>
</gene>
<dbReference type="RefSeq" id="WP_229537381.1">
    <property type="nucleotide sequence ID" value="NZ_JAJHJB010000072.1"/>
</dbReference>
<dbReference type="EMBL" id="JAJHJB010000072">
    <property type="protein sequence ID" value="MCC5468491.1"/>
    <property type="molecule type" value="Genomic_DNA"/>
</dbReference>
<keyword evidence="1" id="KW-0472">Membrane</keyword>
<feature type="transmembrane region" description="Helical" evidence="1">
    <location>
        <begin position="119"/>
        <end position="137"/>
    </location>
</feature>
<name>A0ABS8I0M9_9FIRM</name>
<reference evidence="2" key="1">
    <citation type="submission" date="2021-11" db="EMBL/GenBank/DDBJ databases">
        <title>Description of a new species Pelosinus isolated from the bottom sediments of Lake Baikal.</title>
        <authorList>
            <person name="Zakharyuk A."/>
        </authorList>
    </citation>
    <scope>NUCLEOTIDE SEQUENCE</scope>
    <source>
        <strain evidence="2">Bkl1</strain>
    </source>
</reference>
<proteinExistence type="predicted"/>
<feature type="transmembrane region" description="Helical" evidence="1">
    <location>
        <begin position="197"/>
        <end position="218"/>
    </location>
</feature>
<keyword evidence="3" id="KW-1185">Reference proteome</keyword>